<sequence length="320" mass="36390">MSNTDVAILIPCYNEGLTIGKVVKDCKNATSDIDQQVTVFVYDNNSTDNTVEESLNAGAIVGHVYQQGKGNVVRQMFQDINAKCYVLIDGDDTYSTKSIPNMIRSVLYRRTDMVVGDRLSSSYFSENKRLFHNFGNSLVRFCINSIFHSNIKDVMTGYRAFSYRFVKTFAVLSKGFEIETEMSIVAIENNMLIENQVIDYQDRPEGSTSKLNTYSDGIKVLKKIISLFRNYRPLQFFSLLSIIGIVISIALFIPNVWLPFMKTGLVEKIPTLISCGFLLLISVISYFSGLILDAILKKEEREFEFRLQVVSNSYDKLFKK</sequence>
<accession>A0A0R1W5W6</accession>
<keyword evidence="1" id="KW-0472">Membrane</keyword>
<keyword evidence="1" id="KW-1133">Transmembrane helix</keyword>
<dbReference type="PANTHER" id="PTHR48090:SF7">
    <property type="entry name" value="RFBJ PROTEIN"/>
    <property type="match status" value="1"/>
</dbReference>
<dbReference type="InterPro" id="IPR001173">
    <property type="entry name" value="Glyco_trans_2-like"/>
</dbReference>
<protein>
    <submittedName>
        <fullName evidence="3">Group 2 glycosyl transferase</fullName>
    </submittedName>
</protein>
<proteinExistence type="predicted"/>
<evidence type="ECO:0000256" key="1">
    <source>
        <dbReference type="SAM" id="Phobius"/>
    </source>
</evidence>
<dbReference type="Pfam" id="PF00535">
    <property type="entry name" value="Glycos_transf_2"/>
    <property type="match status" value="1"/>
</dbReference>
<dbReference type="EMBL" id="AZGF01000002">
    <property type="protein sequence ID" value="KRM13280.1"/>
    <property type="molecule type" value="Genomic_DNA"/>
</dbReference>
<dbReference type="CDD" id="cd04179">
    <property type="entry name" value="DPM_DPG-synthase_like"/>
    <property type="match status" value="1"/>
</dbReference>
<dbReference type="PANTHER" id="PTHR48090">
    <property type="entry name" value="UNDECAPRENYL-PHOSPHATE 4-DEOXY-4-FORMAMIDO-L-ARABINOSE TRANSFERASE-RELATED"/>
    <property type="match status" value="1"/>
</dbReference>
<gene>
    <name evidence="3" type="ORF">FD16_GL000754</name>
</gene>
<feature type="domain" description="Glycosyltransferase 2-like" evidence="2">
    <location>
        <begin position="8"/>
        <end position="155"/>
    </location>
</feature>
<dbReference type="GO" id="GO:0016740">
    <property type="term" value="F:transferase activity"/>
    <property type="evidence" value="ECO:0007669"/>
    <property type="project" value="UniProtKB-KW"/>
</dbReference>
<dbReference type="AlphaFoldDB" id="A0A0R1W5W6"/>
<comment type="caution">
    <text evidence="3">The sequence shown here is derived from an EMBL/GenBank/DDBJ whole genome shotgun (WGS) entry which is preliminary data.</text>
</comment>
<evidence type="ECO:0000313" key="3">
    <source>
        <dbReference type="EMBL" id="KRM13280.1"/>
    </source>
</evidence>
<evidence type="ECO:0000313" key="4">
    <source>
        <dbReference type="Proteomes" id="UP000051820"/>
    </source>
</evidence>
<dbReference type="PATRIC" id="fig|1423807.3.peg.765"/>
<dbReference type="SUPFAM" id="SSF53448">
    <property type="entry name" value="Nucleotide-diphospho-sugar transferases"/>
    <property type="match status" value="1"/>
</dbReference>
<dbReference type="Gene3D" id="3.90.550.10">
    <property type="entry name" value="Spore Coat Polysaccharide Biosynthesis Protein SpsA, Chain A"/>
    <property type="match status" value="1"/>
</dbReference>
<keyword evidence="4" id="KW-1185">Reference proteome</keyword>
<feature type="transmembrane region" description="Helical" evidence="1">
    <location>
        <begin position="269"/>
        <end position="296"/>
    </location>
</feature>
<dbReference type="InterPro" id="IPR029044">
    <property type="entry name" value="Nucleotide-diphossugar_trans"/>
</dbReference>
<name>A0A0R1W5W6_9LACO</name>
<dbReference type="OrthoDB" id="9810303at2"/>
<dbReference type="Proteomes" id="UP000051820">
    <property type="component" value="Unassembled WGS sequence"/>
</dbReference>
<organism evidence="3 4">
    <name type="scientific">Paucilactobacillus suebicus DSM 5007 = KCTC 3549</name>
    <dbReference type="NCBI Taxonomy" id="1423807"/>
    <lineage>
        <taxon>Bacteria</taxon>
        <taxon>Bacillati</taxon>
        <taxon>Bacillota</taxon>
        <taxon>Bacilli</taxon>
        <taxon>Lactobacillales</taxon>
        <taxon>Lactobacillaceae</taxon>
        <taxon>Paucilactobacillus</taxon>
    </lineage>
</organism>
<dbReference type="InterPro" id="IPR050256">
    <property type="entry name" value="Glycosyltransferase_2"/>
</dbReference>
<dbReference type="RefSeq" id="WP_010621718.1">
    <property type="nucleotide sequence ID" value="NZ_AZGF01000002.1"/>
</dbReference>
<feature type="transmembrane region" description="Helical" evidence="1">
    <location>
        <begin position="236"/>
        <end position="257"/>
    </location>
</feature>
<evidence type="ECO:0000259" key="2">
    <source>
        <dbReference type="Pfam" id="PF00535"/>
    </source>
</evidence>
<keyword evidence="3" id="KW-0808">Transferase</keyword>
<dbReference type="STRING" id="1423807.FD16_GL000754"/>
<reference evidence="3 4" key="1">
    <citation type="journal article" date="2015" name="Genome Announc.">
        <title>Expanding the biotechnology potential of lactobacilli through comparative genomics of 213 strains and associated genera.</title>
        <authorList>
            <person name="Sun Z."/>
            <person name="Harris H.M."/>
            <person name="McCann A."/>
            <person name="Guo C."/>
            <person name="Argimon S."/>
            <person name="Zhang W."/>
            <person name="Yang X."/>
            <person name="Jeffery I.B."/>
            <person name="Cooney J.C."/>
            <person name="Kagawa T.F."/>
            <person name="Liu W."/>
            <person name="Song Y."/>
            <person name="Salvetti E."/>
            <person name="Wrobel A."/>
            <person name="Rasinkangas P."/>
            <person name="Parkhill J."/>
            <person name="Rea M.C."/>
            <person name="O'Sullivan O."/>
            <person name="Ritari J."/>
            <person name="Douillard F.P."/>
            <person name="Paul Ross R."/>
            <person name="Yang R."/>
            <person name="Briner A.E."/>
            <person name="Felis G.E."/>
            <person name="de Vos W.M."/>
            <person name="Barrangou R."/>
            <person name="Klaenhammer T.R."/>
            <person name="Caufield P.W."/>
            <person name="Cui Y."/>
            <person name="Zhang H."/>
            <person name="O'Toole P.W."/>
        </authorList>
    </citation>
    <scope>NUCLEOTIDE SEQUENCE [LARGE SCALE GENOMIC DNA]</scope>
    <source>
        <strain evidence="3 4">DSM 5007</strain>
    </source>
</reference>
<dbReference type="eggNOG" id="COG0463">
    <property type="taxonomic scope" value="Bacteria"/>
</dbReference>
<keyword evidence="1" id="KW-0812">Transmembrane</keyword>